<dbReference type="SUPFAM" id="SSF53822">
    <property type="entry name" value="Periplasmic binding protein-like I"/>
    <property type="match status" value="1"/>
</dbReference>
<dbReference type="PANTHER" id="PTHR30146:SF109">
    <property type="entry name" value="HTH-TYPE TRANSCRIPTIONAL REGULATOR GALS"/>
    <property type="match status" value="1"/>
</dbReference>
<sequence>MKLKDLAHKLGMSRTTVSRALNGHPEVSERTRERVIAVAASVGYRPNTMARHLATGRADAIGIICPPTAHDLGDPYFLEVVSGMTKAIECTNKDLIIASASNVDELRTYERMAEGRRVDGMIVTRTKLNDRRLQYLVKKGIPFVAYGRSILPGPYSWFDFDTEAGVRQAVERLVNLGHRRIALLNGPLELHFTTQARKGYIDAMAAAGLPVNARYMIEGTLSRASSYEAMTRILSCNPRPSAVIVDNPPCGAGAVRALVDAGVMLGSEMSIIVNGGLPPDTLMGYNFTILQWAVPHDVGVTIVELMLAVLNGKPPEKLHVLWQPSLEIGNSDGPCID</sequence>
<dbReference type="CDD" id="cd01392">
    <property type="entry name" value="HTH_LacI"/>
    <property type="match status" value="1"/>
</dbReference>
<keyword evidence="2" id="KW-0238">DNA-binding</keyword>
<dbReference type="InterPro" id="IPR028082">
    <property type="entry name" value="Peripla_BP_I"/>
</dbReference>
<dbReference type="OrthoDB" id="269117at2"/>
<accession>A0A1H7E693</accession>
<dbReference type="Gene3D" id="3.40.50.2300">
    <property type="match status" value="2"/>
</dbReference>
<dbReference type="SUPFAM" id="SSF47413">
    <property type="entry name" value="lambda repressor-like DNA-binding domains"/>
    <property type="match status" value="1"/>
</dbReference>
<keyword evidence="6" id="KW-1185">Reference proteome</keyword>
<dbReference type="SMART" id="SM00354">
    <property type="entry name" value="HTH_LACI"/>
    <property type="match status" value="1"/>
</dbReference>
<evidence type="ECO:0000313" key="5">
    <source>
        <dbReference type="EMBL" id="SEK09456.1"/>
    </source>
</evidence>
<evidence type="ECO:0000259" key="4">
    <source>
        <dbReference type="PROSITE" id="PS50932"/>
    </source>
</evidence>
<feature type="domain" description="HTH lacI-type" evidence="4">
    <location>
        <begin position="1"/>
        <end position="55"/>
    </location>
</feature>
<dbReference type="Pfam" id="PF00356">
    <property type="entry name" value="LacI"/>
    <property type="match status" value="1"/>
</dbReference>
<evidence type="ECO:0000256" key="2">
    <source>
        <dbReference type="ARBA" id="ARBA00023125"/>
    </source>
</evidence>
<dbReference type="AlphaFoldDB" id="A0A1H7E693"/>
<dbReference type="CDD" id="cd20010">
    <property type="entry name" value="PBP1_AglR-like"/>
    <property type="match status" value="1"/>
</dbReference>
<dbReference type="GO" id="GO:0000976">
    <property type="term" value="F:transcription cis-regulatory region binding"/>
    <property type="evidence" value="ECO:0007669"/>
    <property type="project" value="TreeGrafter"/>
</dbReference>
<evidence type="ECO:0000256" key="3">
    <source>
        <dbReference type="ARBA" id="ARBA00023163"/>
    </source>
</evidence>
<evidence type="ECO:0000313" key="6">
    <source>
        <dbReference type="Proteomes" id="UP000198866"/>
    </source>
</evidence>
<dbReference type="PANTHER" id="PTHR30146">
    <property type="entry name" value="LACI-RELATED TRANSCRIPTIONAL REPRESSOR"/>
    <property type="match status" value="1"/>
</dbReference>
<dbReference type="STRING" id="667676.SAMN05192539_104437"/>
<dbReference type="InterPro" id="IPR001761">
    <property type="entry name" value="Peripla_BP/Lac1_sug-bd_dom"/>
</dbReference>
<dbReference type="Proteomes" id="UP000198866">
    <property type="component" value="Unassembled WGS sequence"/>
</dbReference>
<dbReference type="InterPro" id="IPR000843">
    <property type="entry name" value="HTH_LacI"/>
</dbReference>
<dbReference type="Pfam" id="PF00532">
    <property type="entry name" value="Peripla_BP_1"/>
    <property type="match status" value="1"/>
</dbReference>
<dbReference type="RefSeq" id="WP_012406737.1">
    <property type="nucleotide sequence ID" value="NZ_FNYE01000044.1"/>
</dbReference>
<evidence type="ECO:0000256" key="1">
    <source>
        <dbReference type="ARBA" id="ARBA00023015"/>
    </source>
</evidence>
<protein>
    <submittedName>
        <fullName evidence="5">Transcriptional regulator, LacI family</fullName>
    </submittedName>
</protein>
<keyword evidence="3" id="KW-0804">Transcription</keyword>
<organism evidence="5 6">
    <name type="scientific">Paraburkholderia diazotrophica</name>
    <dbReference type="NCBI Taxonomy" id="667676"/>
    <lineage>
        <taxon>Bacteria</taxon>
        <taxon>Pseudomonadati</taxon>
        <taxon>Pseudomonadota</taxon>
        <taxon>Betaproteobacteria</taxon>
        <taxon>Burkholderiales</taxon>
        <taxon>Burkholderiaceae</taxon>
        <taxon>Paraburkholderia</taxon>
    </lineage>
</organism>
<gene>
    <name evidence="5" type="ORF">SAMN05192539_104437</name>
</gene>
<dbReference type="InterPro" id="IPR010982">
    <property type="entry name" value="Lambda_DNA-bd_dom_sf"/>
</dbReference>
<dbReference type="PROSITE" id="PS50932">
    <property type="entry name" value="HTH_LACI_2"/>
    <property type="match status" value="1"/>
</dbReference>
<reference evidence="6" key="1">
    <citation type="submission" date="2016-10" db="EMBL/GenBank/DDBJ databases">
        <authorList>
            <person name="Varghese N."/>
            <person name="Submissions S."/>
        </authorList>
    </citation>
    <scope>NUCLEOTIDE SEQUENCE [LARGE SCALE GENOMIC DNA]</scope>
    <source>
        <strain evidence="6">LMG 26031</strain>
    </source>
</reference>
<dbReference type="EMBL" id="FNYE01000044">
    <property type="protein sequence ID" value="SEK09456.1"/>
    <property type="molecule type" value="Genomic_DNA"/>
</dbReference>
<keyword evidence="1" id="KW-0805">Transcription regulation</keyword>
<dbReference type="GO" id="GO:0003700">
    <property type="term" value="F:DNA-binding transcription factor activity"/>
    <property type="evidence" value="ECO:0007669"/>
    <property type="project" value="TreeGrafter"/>
</dbReference>
<dbReference type="Gene3D" id="1.10.260.40">
    <property type="entry name" value="lambda repressor-like DNA-binding domains"/>
    <property type="match status" value="1"/>
</dbReference>
<name>A0A1H7E693_9BURK</name>
<proteinExistence type="predicted"/>